<keyword evidence="2" id="KW-1185">Reference proteome</keyword>
<dbReference type="Proteomes" id="UP001521785">
    <property type="component" value="Unassembled WGS sequence"/>
</dbReference>
<sequence length="317" mass="35535">MQLRNQISLVLLELSYLEQFGAAESLETFLPTGELRLLLHAMQIAQNEIAATHEELRLTANPLASKTTTSARLTWALFDRKSVGGALAQLERVEGRLICLLQLVNLRMSIDLRRDNVTFGTQILDERKTQRMQTVSRRPEPKESFLSAEETAIKSATVFRHNYTFILADFWSKVFGSEVELTTSNNEYQRAYDIYAKLPLPAFTGRKAFLVTLSMRRAWGFWPNVSLLGGGLNFVNIIPMESEIVAACRRGDIVAVRTLFSARKAAPNDMTSESGTLIYVRHSIVLKTLTDKQQHATESGSTKLVQFLIDAGAPLQP</sequence>
<comment type="caution">
    <text evidence="1">The sequence shown here is derived from an EMBL/GenBank/DDBJ whole genome shotgun (WGS) entry which is preliminary data.</text>
</comment>
<name>A0ABR3QNN1_9PLEO</name>
<gene>
    <name evidence="1" type="ORF">SLS60_010493</name>
</gene>
<protein>
    <submittedName>
        <fullName evidence="1">Uncharacterized protein</fullName>
    </submittedName>
</protein>
<dbReference type="EMBL" id="JAKJXO020000018">
    <property type="protein sequence ID" value="KAL1593761.1"/>
    <property type="molecule type" value="Genomic_DNA"/>
</dbReference>
<proteinExistence type="predicted"/>
<evidence type="ECO:0000313" key="2">
    <source>
        <dbReference type="Proteomes" id="UP001521785"/>
    </source>
</evidence>
<organism evidence="1 2">
    <name type="scientific">Paraconiothyrium brasiliense</name>
    <dbReference type="NCBI Taxonomy" id="300254"/>
    <lineage>
        <taxon>Eukaryota</taxon>
        <taxon>Fungi</taxon>
        <taxon>Dikarya</taxon>
        <taxon>Ascomycota</taxon>
        <taxon>Pezizomycotina</taxon>
        <taxon>Dothideomycetes</taxon>
        <taxon>Pleosporomycetidae</taxon>
        <taxon>Pleosporales</taxon>
        <taxon>Massarineae</taxon>
        <taxon>Didymosphaeriaceae</taxon>
        <taxon>Paraconiothyrium</taxon>
    </lineage>
</organism>
<accession>A0ABR3QNN1</accession>
<evidence type="ECO:0000313" key="1">
    <source>
        <dbReference type="EMBL" id="KAL1593761.1"/>
    </source>
</evidence>
<reference evidence="1 2" key="1">
    <citation type="submission" date="2024-02" db="EMBL/GenBank/DDBJ databases">
        <title>De novo assembly and annotation of 12 fungi associated with fruit tree decline syndrome in Ontario, Canada.</title>
        <authorList>
            <person name="Sulman M."/>
            <person name="Ellouze W."/>
            <person name="Ilyukhin E."/>
        </authorList>
    </citation>
    <scope>NUCLEOTIDE SEQUENCE [LARGE SCALE GENOMIC DNA]</scope>
    <source>
        <strain evidence="1 2">M42-189</strain>
    </source>
</reference>